<accession>A0ABU5IMF5</accession>
<gene>
    <name evidence="1" type="ORF">SM757_26210</name>
</gene>
<organism evidence="1 2">
    <name type="scientific">Azohydromonas lata</name>
    <dbReference type="NCBI Taxonomy" id="45677"/>
    <lineage>
        <taxon>Bacteria</taxon>
        <taxon>Pseudomonadati</taxon>
        <taxon>Pseudomonadota</taxon>
        <taxon>Betaproteobacteria</taxon>
        <taxon>Burkholderiales</taxon>
        <taxon>Sphaerotilaceae</taxon>
        <taxon>Azohydromonas</taxon>
    </lineage>
</organism>
<dbReference type="Proteomes" id="UP001293718">
    <property type="component" value="Unassembled WGS sequence"/>
</dbReference>
<keyword evidence="2" id="KW-1185">Reference proteome</keyword>
<evidence type="ECO:0000313" key="1">
    <source>
        <dbReference type="EMBL" id="MDZ5460078.1"/>
    </source>
</evidence>
<sequence>MKSPTTPFWKIVAWVEDRQLKAAGFVLDQSDEIQAHGPITQEISFGSYRPRPIAETQDRTGLQFPELVHVDTFR</sequence>
<dbReference type="RefSeq" id="WP_322467644.1">
    <property type="nucleotide sequence ID" value="NZ_JAXOJX010000058.1"/>
</dbReference>
<evidence type="ECO:0000313" key="2">
    <source>
        <dbReference type="Proteomes" id="UP001293718"/>
    </source>
</evidence>
<dbReference type="EMBL" id="JAXOJX010000058">
    <property type="protein sequence ID" value="MDZ5460078.1"/>
    <property type="molecule type" value="Genomic_DNA"/>
</dbReference>
<reference evidence="1 2" key="1">
    <citation type="submission" date="2023-11" db="EMBL/GenBank/DDBJ databases">
        <title>Draft genome of Azohydromonas lata strain H1 (DSM1123), a polyhydroxyalkanoate producer.</title>
        <authorList>
            <person name="Traversa D."/>
            <person name="D'Addabbo P."/>
            <person name="Pazzani C."/>
            <person name="Manzari C."/>
            <person name="Chiara M."/>
            <person name="Scrascia M."/>
        </authorList>
    </citation>
    <scope>NUCLEOTIDE SEQUENCE [LARGE SCALE GENOMIC DNA]</scope>
    <source>
        <strain evidence="1 2">H1</strain>
    </source>
</reference>
<name>A0ABU5IMF5_9BURK</name>
<comment type="caution">
    <text evidence="1">The sequence shown here is derived from an EMBL/GenBank/DDBJ whole genome shotgun (WGS) entry which is preliminary data.</text>
</comment>
<protein>
    <submittedName>
        <fullName evidence="1">Uncharacterized protein</fullName>
    </submittedName>
</protein>
<proteinExistence type="predicted"/>